<proteinExistence type="predicted"/>
<gene>
    <name evidence="2" type="ORF">J2Z66_004649</name>
</gene>
<dbReference type="Pfam" id="PF00583">
    <property type="entry name" value="Acetyltransf_1"/>
    <property type="match status" value="2"/>
</dbReference>
<evidence type="ECO:0000313" key="3">
    <source>
        <dbReference type="Proteomes" id="UP001519287"/>
    </source>
</evidence>
<dbReference type="RefSeq" id="WP_209974543.1">
    <property type="nucleotide sequence ID" value="NZ_JAGGLB010000016.1"/>
</dbReference>
<feature type="domain" description="N-acetyltransferase" evidence="1">
    <location>
        <begin position="182"/>
        <end position="318"/>
    </location>
</feature>
<evidence type="ECO:0000259" key="1">
    <source>
        <dbReference type="PROSITE" id="PS51186"/>
    </source>
</evidence>
<organism evidence="2 3">
    <name type="scientific">Paenibacillus eucommiae</name>
    <dbReference type="NCBI Taxonomy" id="1355755"/>
    <lineage>
        <taxon>Bacteria</taxon>
        <taxon>Bacillati</taxon>
        <taxon>Bacillota</taxon>
        <taxon>Bacilli</taxon>
        <taxon>Bacillales</taxon>
        <taxon>Paenibacillaceae</taxon>
        <taxon>Paenibacillus</taxon>
    </lineage>
</organism>
<dbReference type="Gene3D" id="3.40.630.30">
    <property type="match status" value="1"/>
</dbReference>
<dbReference type="EMBL" id="JAGGLB010000016">
    <property type="protein sequence ID" value="MBP1993032.1"/>
    <property type="molecule type" value="Genomic_DNA"/>
</dbReference>
<accession>A0ABS4IZM2</accession>
<name>A0ABS4IZM2_9BACL</name>
<dbReference type="InterPro" id="IPR000182">
    <property type="entry name" value="GNAT_dom"/>
</dbReference>
<evidence type="ECO:0000313" key="2">
    <source>
        <dbReference type="EMBL" id="MBP1993032.1"/>
    </source>
</evidence>
<feature type="domain" description="N-acetyltransferase" evidence="1">
    <location>
        <begin position="1"/>
        <end position="153"/>
    </location>
</feature>
<dbReference type="CDD" id="cd04301">
    <property type="entry name" value="NAT_SF"/>
    <property type="match status" value="1"/>
</dbReference>
<dbReference type="InterPro" id="IPR016181">
    <property type="entry name" value="Acyl_CoA_acyltransferase"/>
</dbReference>
<sequence length="320" mass="36518">MEFQLIPLTVENYKDKVSECGATQLSYEVLLYQEKIRTEETLLKRIGAVTDHGELIGFGLAVSGPWDPITKPGHFLLQIKVDPQWCRRGIGNKIYQELLRYVTAHEAIVLETNVGDNNYEDLAWAEKRGFVIARNVFASKLNLYQLDMSRLIESVGNKETEGFRFVSLADYSMNDGMVDRLLHFHYELMKDVPSIGEVDSTELMKLKKIITESDGWEPSGVKIAIYNDCWVAMAWVIRRPDGNYYSYMTGVLREYRGQGLGLAVKIKSIEYAQEQNAEFVFTHNDSSNTAMLAINKGLGFQSEHGIYCLVQTMRQANEKR</sequence>
<keyword evidence="3" id="KW-1185">Reference proteome</keyword>
<dbReference type="PANTHER" id="PTHR43072">
    <property type="entry name" value="N-ACETYLTRANSFERASE"/>
    <property type="match status" value="1"/>
</dbReference>
<protein>
    <submittedName>
        <fullName evidence="2">Ribosomal protein S18 acetylase RimI-like enzyme</fullName>
    </submittedName>
</protein>
<dbReference type="SUPFAM" id="SSF55729">
    <property type="entry name" value="Acyl-CoA N-acyltransferases (Nat)"/>
    <property type="match status" value="2"/>
</dbReference>
<reference evidence="2 3" key="1">
    <citation type="submission" date="2021-03" db="EMBL/GenBank/DDBJ databases">
        <title>Genomic Encyclopedia of Type Strains, Phase IV (KMG-IV): sequencing the most valuable type-strain genomes for metagenomic binning, comparative biology and taxonomic classification.</title>
        <authorList>
            <person name="Goeker M."/>
        </authorList>
    </citation>
    <scope>NUCLEOTIDE SEQUENCE [LARGE SCALE GENOMIC DNA]</scope>
    <source>
        <strain evidence="2 3">DSM 26048</strain>
    </source>
</reference>
<dbReference type="PROSITE" id="PS51186">
    <property type="entry name" value="GNAT"/>
    <property type="match status" value="2"/>
</dbReference>
<dbReference type="Proteomes" id="UP001519287">
    <property type="component" value="Unassembled WGS sequence"/>
</dbReference>
<comment type="caution">
    <text evidence="2">The sequence shown here is derived from an EMBL/GenBank/DDBJ whole genome shotgun (WGS) entry which is preliminary data.</text>
</comment>